<sequence length="251" mass="27694">MASSRMYLFGGPHPWSPNDWTSQDDRVRGGASTSYLTASPDSTSASFTGTLDISTLGGAGFASQRTTVEKSWDLSAYDGLELDIDATNSDGKKYTLILKDAKGILPPRDDGRERSGLSWEVDFEPTGRDPKGKVVVRWEDLRPTYRGKEVGDVEKLDLRDIKRFSLMMRRFVLLSAFLAIDANVVGSFFGTQEGEFRLAIVSIAAWKDEEKDGLEKKGGIVVETKETIDDDESWSVFGDLDNSQPACCVIL</sequence>
<evidence type="ECO:0000313" key="5">
    <source>
        <dbReference type="Proteomes" id="UP000256690"/>
    </source>
</evidence>
<dbReference type="GO" id="GO:0051082">
    <property type="term" value="F:unfolded protein binding"/>
    <property type="evidence" value="ECO:0007669"/>
    <property type="project" value="TreeGrafter"/>
</dbReference>
<dbReference type="PANTHER" id="PTHR13194">
    <property type="entry name" value="COMPLEX I INTERMEDIATE-ASSOCIATED PROTEIN 30"/>
    <property type="match status" value="1"/>
</dbReference>
<dbReference type="AlphaFoldDB" id="A0A3D8SWQ9"/>
<dbReference type="Pfam" id="PF08547">
    <property type="entry name" value="CIA30"/>
    <property type="match status" value="1"/>
</dbReference>
<reference evidence="4 5" key="1">
    <citation type="journal article" date="2018" name="IMA Fungus">
        <title>IMA Genome-F 9: Draft genome sequence of Annulohypoxylon stygium, Aspergillus mulundensis, Berkeleyomyces basicola (syn. Thielaviopsis basicola), Ceratocystis smalleyi, two Cercospora beticola strains, Coleophoma cylindrospora, Fusarium fracticaudum, Phialophora cf. hyalina, and Morchella septimelata.</title>
        <authorList>
            <person name="Wingfield B.D."/>
            <person name="Bills G.F."/>
            <person name="Dong Y."/>
            <person name="Huang W."/>
            <person name="Nel W.J."/>
            <person name="Swalarsk-Parry B.S."/>
            <person name="Vaghefi N."/>
            <person name="Wilken P.M."/>
            <person name="An Z."/>
            <person name="de Beer Z.W."/>
            <person name="De Vos L."/>
            <person name="Chen L."/>
            <person name="Duong T.A."/>
            <person name="Gao Y."/>
            <person name="Hammerbacher A."/>
            <person name="Kikkert J.R."/>
            <person name="Li Y."/>
            <person name="Li H."/>
            <person name="Li K."/>
            <person name="Li Q."/>
            <person name="Liu X."/>
            <person name="Ma X."/>
            <person name="Naidoo K."/>
            <person name="Pethybridge S.J."/>
            <person name="Sun J."/>
            <person name="Steenkamp E.T."/>
            <person name="van der Nest M.A."/>
            <person name="van Wyk S."/>
            <person name="Wingfield M.J."/>
            <person name="Xiong C."/>
            <person name="Yue Q."/>
            <person name="Zhang X."/>
        </authorList>
    </citation>
    <scope>NUCLEOTIDE SEQUENCE [LARGE SCALE GENOMIC DNA]</scope>
    <source>
        <strain evidence="4 5">DSM 5745</strain>
    </source>
</reference>
<keyword evidence="5" id="KW-1185">Reference proteome</keyword>
<feature type="domain" description="NADH:ubiquinone oxidoreductase intermediate-associated protein 30" evidence="3">
    <location>
        <begin position="16"/>
        <end position="200"/>
    </location>
</feature>
<evidence type="ECO:0000259" key="3">
    <source>
        <dbReference type="Pfam" id="PF08547"/>
    </source>
</evidence>
<dbReference type="GeneID" id="38112890"/>
<dbReference type="STRING" id="1810919.A0A3D8SWQ9"/>
<organism evidence="4 5">
    <name type="scientific">Aspergillus mulundensis</name>
    <dbReference type="NCBI Taxonomy" id="1810919"/>
    <lineage>
        <taxon>Eukaryota</taxon>
        <taxon>Fungi</taxon>
        <taxon>Dikarya</taxon>
        <taxon>Ascomycota</taxon>
        <taxon>Pezizomycotina</taxon>
        <taxon>Eurotiomycetes</taxon>
        <taxon>Eurotiomycetidae</taxon>
        <taxon>Eurotiales</taxon>
        <taxon>Aspergillaceae</taxon>
        <taxon>Aspergillus</taxon>
        <taxon>Aspergillus subgen. Nidulantes</taxon>
    </lineage>
</organism>
<comment type="similarity">
    <text evidence="1">Belongs to the CIA30 family.</text>
</comment>
<dbReference type="RefSeq" id="XP_026607699.1">
    <property type="nucleotide sequence ID" value="XM_026744536.1"/>
</dbReference>
<name>A0A3D8SWQ9_9EURO</name>
<gene>
    <name evidence="4" type="ORF">DSM5745_02520</name>
</gene>
<dbReference type="Gene3D" id="2.60.120.430">
    <property type="entry name" value="Galactose-binding lectin"/>
    <property type="match status" value="1"/>
</dbReference>
<evidence type="ECO:0000256" key="2">
    <source>
        <dbReference type="SAM" id="MobiDB-lite"/>
    </source>
</evidence>
<dbReference type="InterPro" id="IPR013857">
    <property type="entry name" value="NADH-UbQ_OxRdtase-assoc_prot30"/>
</dbReference>
<dbReference type="InterPro" id="IPR039131">
    <property type="entry name" value="NDUFAF1"/>
</dbReference>
<dbReference type="InterPro" id="IPR008979">
    <property type="entry name" value="Galactose-bd-like_sf"/>
</dbReference>
<feature type="region of interest" description="Disordered" evidence="2">
    <location>
        <begin position="1"/>
        <end position="35"/>
    </location>
</feature>
<dbReference type="OrthoDB" id="426386at2759"/>
<dbReference type="GO" id="GO:0010257">
    <property type="term" value="P:NADH dehydrogenase complex assembly"/>
    <property type="evidence" value="ECO:0007669"/>
    <property type="project" value="TreeGrafter"/>
</dbReference>
<accession>A0A3D8SWQ9</accession>
<protein>
    <recommendedName>
        <fullName evidence="3">NADH:ubiquinone oxidoreductase intermediate-associated protein 30 domain-containing protein</fullName>
    </recommendedName>
</protein>
<evidence type="ECO:0000256" key="1">
    <source>
        <dbReference type="ARBA" id="ARBA00007884"/>
    </source>
</evidence>
<dbReference type="Proteomes" id="UP000256690">
    <property type="component" value="Unassembled WGS sequence"/>
</dbReference>
<dbReference type="SUPFAM" id="SSF49785">
    <property type="entry name" value="Galactose-binding domain-like"/>
    <property type="match status" value="1"/>
</dbReference>
<dbReference type="EMBL" id="PVWQ01000002">
    <property type="protein sequence ID" value="RDW90745.1"/>
    <property type="molecule type" value="Genomic_DNA"/>
</dbReference>
<proteinExistence type="inferred from homology"/>
<comment type="caution">
    <text evidence="4">The sequence shown here is derived from an EMBL/GenBank/DDBJ whole genome shotgun (WGS) entry which is preliminary data.</text>
</comment>
<evidence type="ECO:0000313" key="4">
    <source>
        <dbReference type="EMBL" id="RDW90745.1"/>
    </source>
</evidence>
<dbReference type="PANTHER" id="PTHR13194:SF19">
    <property type="entry name" value="NAD(P)-BINDING ROSSMANN-FOLD SUPERFAMILY PROTEIN"/>
    <property type="match status" value="1"/>
</dbReference>